<reference key="1">
    <citation type="journal article" date="2014" name="PLoS Genet.">
        <title>Signature Gene Expression Reveals Novel Clues to the Molecular Mechanisms of Dimorphic Transition in Penicillium marneffei.</title>
        <authorList>
            <person name="Yang E."/>
            <person name="Wang G."/>
            <person name="Cai J."/>
            <person name="Woo P.C."/>
            <person name="Lau S.K."/>
            <person name="Yuen K.-Y."/>
            <person name="Chow W.-N."/>
            <person name="Lin X."/>
        </authorList>
    </citation>
    <scope>NUCLEOTIDE SEQUENCE [LARGE SCALE GENOMIC DNA]</scope>
    <source>
        <strain>PM1</strain>
    </source>
</reference>
<proteinExistence type="predicted"/>
<evidence type="ECO:0000313" key="1">
    <source>
        <dbReference type="EMBL" id="KFX45073.1"/>
    </source>
</evidence>
<dbReference type="eggNOG" id="ENOG502T05A">
    <property type="taxonomic scope" value="Eukaryota"/>
</dbReference>
<dbReference type="HOGENOM" id="CLU_056399_2_1_1"/>
<name>A0A093XIN5_TALMA</name>
<organism evidence="1">
    <name type="scientific">Talaromyces marneffei PM1</name>
    <dbReference type="NCBI Taxonomy" id="1077442"/>
    <lineage>
        <taxon>Eukaryota</taxon>
        <taxon>Fungi</taxon>
        <taxon>Dikarya</taxon>
        <taxon>Ascomycota</taxon>
        <taxon>Pezizomycotina</taxon>
        <taxon>Eurotiomycetes</taxon>
        <taxon>Eurotiomycetidae</taxon>
        <taxon>Eurotiales</taxon>
        <taxon>Trichocomaceae</taxon>
        <taxon>Talaromyces</taxon>
        <taxon>Talaromyces sect. Talaromyces</taxon>
    </lineage>
</organism>
<dbReference type="InterPro" id="IPR011333">
    <property type="entry name" value="SKP1/BTB/POZ_sf"/>
</dbReference>
<dbReference type="EMBL" id="JPOX01000025">
    <property type="protein sequence ID" value="KFX45073.1"/>
    <property type="molecule type" value="Genomic_DNA"/>
</dbReference>
<protein>
    <submittedName>
        <fullName evidence="1">Kelch repeat and BTB domain-containing protein 6</fullName>
    </submittedName>
</protein>
<accession>A0A093XIN5</accession>
<comment type="caution">
    <text evidence="1">The sequence shown here is derived from an EMBL/GenBank/DDBJ whole genome shotgun (WGS) entry which is preliminary data.</text>
</comment>
<gene>
    <name evidence="1" type="ORF">GQ26_0251470</name>
</gene>
<sequence>MPTMVNYQKIIRSPHFTFLVGHDKTPLTIHTAVVENLSAPLSSLMNNGSMLESHTKTCTLEDVEASTFIGFCEFLYTGQYVTPTKEGDERVEAGSKMEGQLDKAAVNSGFVSPINKKKHKNKLANRSSFYRNLDEWGYTEIEKNGNNYFFTDLWEKFISLKFDGALAKICSEPDILFHAKCYTFATKYLIEPLRQQSLATLHRDLCAYPLSSPKTTNPKMILELLDFVYTNTGRAEPEGQSAIRDLVIHYVACKLRILSENENFFTILDSDAEMGSDLVKKLLI</sequence>
<dbReference type="Gene3D" id="3.30.710.10">
    <property type="entry name" value="Potassium Channel Kv1.1, Chain A"/>
    <property type="match status" value="1"/>
</dbReference>
<dbReference type="AlphaFoldDB" id="A0A093XIN5"/>
<dbReference type="PANTHER" id="PTHR47843">
    <property type="entry name" value="BTB DOMAIN-CONTAINING PROTEIN-RELATED"/>
    <property type="match status" value="1"/>
</dbReference>
<reference evidence="1" key="2">
    <citation type="journal article" date="2014" name="PLoS Genet.">
        <title>Signature gene expression reveals novel clues to the molecular mechanisms of dimorphic transition in Penicillium marneffei.</title>
        <authorList>
            <person name="Yang E."/>
            <person name="Wang G."/>
            <person name="Cai J."/>
            <person name="Woo P.C."/>
            <person name="Lau S.K."/>
            <person name="Yuen K.-Y."/>
            <person name="Chow W.-N."/>
            <person name="Lin X."/>
        </authorList>
    </citation>
    <scope>NUCLEOTIDE SEQUENCE</scope>
    <source>
        <strain evidence="1">PM1</strain>
    </source>
</reference>